<evidence type="ECO:0000313" key="2">
    <source>
        <dbReference type="EMBL" id="CAG9710158.1"/>
    </source>
</evidence>
<dbReference type="EMBL" id="CAMTCP010000241">
    <property type="protein sequence ID" value="CAI3626680.1"/>
    <property type="molecule type" value="Genomic_DNA"/>
</dbReference>
<dbReference type="AlphaFoldDB" id="A0A2A7MDZ6"/>
<evidence type="ECO:0000313" key="6">
    <source>
        <dbReference type="Proteomes" id="UP000220840"/>
    </source>
</evidence>
<evidence type="ECO:0000256" key="1">
    <source>
        <dbReference type="SAM" id="Phobius"/>
    </source>
</evidence>
<proteinExistence type="predicted"/>
<dbReference type="STRING" id="137838.GCA_001458595_01367"/>
<accession>A0A2A7MDZ6</accession>
<dbReference type="EMBL" id="PDCJ01000002">
    <property type="protein sequence ID" value="PEG30072.1"/>
    <property type="molecule type" value="Genomic_DNA"/>
</dbReference>
<evidence type="ECO:0000313" key="7">
    <source>
        <dbReference type="Proteomes" id="UP000431451"/>
    </source>
</evidence>
<gene>
    <name evidence="3" type="ORF">CNEO2_430008</name>
    <name evidence="2" type="ORF">CNEO_44622</name>
    <name evidence="5" type="ORF">CNEONATNEC25_01045</name>
    <name evidence="4" type="ORF">CQ394_15650</name>
</gene>
<reference evidence="3" key="4">
    <citation type="submission" date="2022-10" db="EMBL/GenBank/DDBJ databases">
        <authorList>
            <person name="Aires J."/>
            <person name="Mesa V."/>
        </authorList>
    </citation>
    <scope>NUCLEOTIDE SEQUENCE</scope>
    <source>
        <strain evidence="3">Clostridium neonatale JD116</strain>
    </source>
</reference>
<dbReference type="Proteomes" id="UP001189143">
    <property type="component" value="Unassembled WGS sequence"/>
</dbReference>
<evidence type="ECO:0000313" key="3">
    <source>
        <dbReference type="EMBL" id="CAI3626680.1"/>
    </source>
</evidence>
<keyword evidence="6" id="KW-1185">Reference proteome</keyword>
<dbReference type="Pfam" id="PF12669">
    <property type="entry name" value="FeoB_associated"/>
    <property type="match status" value="1"/>
</dbReference>
<keyword evidence="1" id="KW-1133">Transmembrane helix</keyword>
<dbReference type="EMBL" id="CAKJVE010000004">
    <property type="protein sequence ID" value="CAG9710158.1"/>
    <property type="molecule type" value="Genomic_DNA"/>
</dbReference>
<dbReference type="Proteomes" id="UP000220840">
    <property type="component" value="Unassembled WGS sequence"/>
</dbReference>
<dbReference type="GeneID" id="68876385"/>
<name>A0A2A7MDZ6_9CLOT</name>
<evidence type="ECO:0000313" key="5">
    <source>
        <dbReference type="EMBL" id="VCT83449.1"/>
    </source>
</evidence>
<organism evidence="4 6">
    <name type="scientific">Clostridium neonatale</name>
    <dbReference type="NCBI Taxonomy" id="137838"/>
    <lineage>
        <taxon>Bacteria</taxon>
        <taxon>Bacillati</taxon>
        <taxon>Bacillota</taxon>
        <taxon>Clostridia</taxon>
        <taxon>Eubacteriales</taxon>
        <taxon>Clostridiaceae</taxon>
        <taxon>Clostridium</taxon>
    </lineage>
</organism>
<dbReference type="EMBL" id="UWJD01000001">
    <property type="protein sequence ID" value="VCT83449.1"/>
    <property type="molecule type" value="Genomic_DNA"/>
</dbReference>
<keyword evidence="1" id="KW-0472">Membrane</keyword>
<feature type="transmembrane region" description="Helical" evidence="1">
    <location>
        <begin position="6"/>
        <end position="22"/>
    </location>
</feature>
<keyword evidence="1" id="KW-0812">Transmembrane</keyword>
<reference evidence="5 7" key="2">
    <citation type="submission" date="2018-06" db="EMBL/GenBank/DDBJ databases">
        <authorList>
            <consortium name="IHU Genomes"/>
        </authorList>
    </citation>
    <scope>NUCLEOTIDE SEQUENCE [LARGE SCALE GENOMIC DNA]</scope>
    <source>
        <strain evidence="5 7">NEC25</strain>
    </source>
</reference>
<protein>
    <submittedName>
        <fullName evidence="4">FeoB-associated Cys-rich membrane protein</fullName>
    </submittedName>
</protein>
<reference evidence="4 6" key="1">
    <citation type="submission" date="2017-10" db="EMBL/GenBank/DDBJ databases">
        <title>Effective Description of Clostridium neonatale sp. nov. linked to necrotizing enterocolitis in neonates and a clarification of species assignable to the genus Clostridium (Prazmowski 1880) emend. Lawson and Rainey 2016.</title>
        <authorList>
            <person name="Bernard K."/>
            <person name="Burdz T."/>
            <person name="Wiebe D."/>
            <person name="Balcewich B."/>
            <person name="Alfa M."/>
            <person name="Bernier A.-M."/>
        </authorList>
    </citation>
    <scope>NUCLEOTIDE SEQUENCE [LARGE SCALE GENOMIC DNA]</scope>
    <source>
        <strain evidence="4 6">LCDC99A005</strain>
    </source>
</reference>
<reference evidence="2" key="3">
    <citation type="submission" date="2021-10" db="EMBL/GenBank/DDBJ databases">
        <authorList>
            <person name="Mesa V."/>
        </authorList>
    </citation>
    <scope>NUCLEOTIDE SEQUENCE</scope>
    <source>
        <strain evidence="2">CC3_PB</strain>
    </source>
</reference>
<dbReference type="Proteomes" id="UP000431451">
    <property type="component" value="Unassembled WGS sequence"/>
</dbReference>
<dbReference type="Proteomes" id="UP000789738">
    <property type="component" value="Unassembled WGS sequence"/>
</dbReference>
<dbReference type="RefSeq" id="WP_083498726.1">
    <property type="nucleotide sequence ID" value="NZ_CAKJVD010000019.1"/>
</dbReference>
<sequence length="53" mass="5238">MSTAIIGTIVIGAMVFVAIKQFKKSKSGGSGCGCGCSGCSSAKSCHGINIVNK</sequence>
<evidence type="ECO:0000313" key="4">
    <source>
        <dbReference type="EMBL" id="PEG30072.1"/>
    </source>
</evidence>